<comment type="catalytic activity">
    <reaction evidence="4">
        <text>L-asparagine + H2O = L-aspartate + NH4(+)</text>
        <dbReference type="Rhea" id="RHEA:21016"/>
        <dbReference type="ChEBI" id="CHEBI:15377"/>
        <dbReference type="ChEBI" id="CHEBI:28938"/>
        <dbReference type="ChEBI" id="CHEBI:29991"/>
        <dbReference type="ChEBI" id="CHEBI:58048"/>
        <dbReference type="EC" id="3.5.1.1"/>
    </reaction>
</comment>
<dbReference type="PROSITE" id="PS00144">
    <property type="entry name" value="ASN_GLN_ASE_1"/>
    <property type="match status" value="1"/>
</dbReference>
<evidence type="ECO:0000256" key="9">
    <source>
        <dbReference type="RuleBase" id="RU004456"/>
    </source>
</evidence>
<comment type="similarity">
    <text evidence="1 9">Belongs to the asparaginase 1 family.</text>
</comment>
<dbReference type="InterPro" id="IPR020827">
    <property type="entry name" value="Asparaginase/glutaminase_AS1"/>
</dbReference>
<dbReference type="InterPro" id="IPR037152">
    <property type="entry name" value="L-asparaginase_N_sf"/>
</dbReference>
<dbReference type="Pfam" id="PF17763">
    <property type="entry name" value="Asparaginase_C"/>
    <property type="match status" value="1"/>
</dbReference>
<comment type="caution">
    <text evidence="12">The sequence shown here is derived from an EMBL/GenBank/DDBJ whole genome shotgun (WGS) entry which is preliminary data.</text>
</comment>
<dbReference type="EC" id="3.5.1.1" evidence="2"/>
<protein>
    <recommendedName>
        <fullName evidence="2">asparaginase</fullName>
        <ecNumber evidence="2">3.5.1.1</ecNumber>
    </recommendedName>
</protein>
<dbReference type="InterPro" id="IPR040919">
    <property type="entry name" value="Asparaginase_C"/>
</dbReference>
<dbReference type="InterPro" id="IPR027475">
    <property type="entry name" value="Asparaginase/glutaminase_AS2"/>
</dbReference>
<dbReference type="GO" id="GO:0004067">
    <property type="term" value="F:asparaginase activity"/>
    <property type="evidence" value="ECO:0007669"/>
    <property type="project" value="UniProtKB-UniRule"/>
</dbReference>
<dbReference type="GO" id="GO:0006530">
    <property type="term" value="P:L-asparagine catabolic process"/>
    <property type="evidence" value="ECO:0007669"/>
    <property type="project" value="UniProtKB-ARBA"/>
</dbReference>
<evidence type="ECO:0000256" key="1">
    <source>
        <dbReference type="ARBA" id="ARBA00010518"/>
    </source>
</evidence>
<keyword evidence="13" id="KW-1185">Reference proteome</keyword>
<name>A0AAN9YQR2_9PEZI</name>
<dbReference type="Pfam" id="PF00710">
    <property type="entry name" value="Asparaginase"/>
    <property type="match status" value="1"/>
</dbReference>
<dbReference type="Proteomes" id="UP001320420">
    <property type="component" value="Unassembled WGS sequence"/>
</dbReference>
<dbReference type="Gene3D" id="3.40.50.1170">
    <property type="entry name" value="L-asparaginase, N-terminal domain"/>
    <property type="match status" value="1"/>
</dbReference>
<dbReference type="CDD" id="cd08964">
    <property type="entry name" value="L-asparaginase_II"/>
    <property type="match status" value="1"/>
</dbReference>
<dbReference type="InterPro" id="IPR004550">
    <property type="entry name" value="AsnASE_II"/>
</dbReference>
<feature type="active site" description="O-isoaspartyl threonine intermediate" evidence="5">
    <location>
        <position position="27"/>
    </location>
</feature>
<evidence type="ECO:0000256" key="3">
    <source>
        <dbReference type="ARBA" id="ARBA00022801"/>
    </source>
</evidence>
<dbReference type="PIRSF" id="PIRSF500176">
    <property type="entry name" value="L_ASNase"/>
    <property type="match status" value="1"/>
</dbReference>
<gene>
    <name evidence="12" type="ORF">SLS62_007481</name>
</gene>
<evidence type="ECO:0000256" key="6">
    <source>
        <dbReference type="PIRSR" id="PIRSR001220-2"/>
    </source>
</evidence>
<feature type="domain" description="Asparaginase/glutaminase C-terminal" evidence="11">
    <location>
        <begin position="229"/>
        <end position="336"/>
    </location>
</feature>
<sequence length="344" mass="37012">MEPERLHLGSCRQPGRPNVTIFGTGGTIASQAKTTTALSGYQANLSIQSLVDSVSELLDVANLWGIQVSNILSKDMSAAIALQLSKAVNAELSRPDVDGVVVTHGTDTLEETAFLLDLTIQSDKPVVFVGSMRPASALSADGPMNLFQAVILAASKEARGRGTLIAMNNRIGAAWNTNKNHANAPDSFYSVDEGQVGFFVSQRPTFYFGPSLPLGRTVFDVSACPALPQVDIMFGHQDWNVELIRASAATGARGIVFNNVGDGSWSESAKGVAHEVFREKGIPMVYSRRAHSGYAVQRDDDEWAIASGPLPPQKARILLQLTIQAGHDFEEIKEIFTRTWGGAR</sequence>
<feature type="binding site" evidence="6">
    <location>
        <begin position="106"/>
        <end position="107"/>
    </location>
    <ligand>
        <name>substrate</name>
    </ligand>
</feature>
<evidence type="ECO:0000256" key="8">
    <source>
        <dbReference type="PROSITE-ProRule" id="PRU10100"/>
    </source>
</evidence>
<dbReference type="PRINTS" id="PR00139">
    <property type="entry name" value="ASNGLNASE"/>
</dbReference>
<dbReference type="InterPro" id="IPR027474">
    <property type="entry name" value="L-asparaginase_N"/>
</dbReference>
<evidence type="ECO:0000256" key="4">
    <source>
        <dbReference type="ARBA" id="ARBA00049366"/>
    </source>
</evidence>
<evidence type="ECO:0000256" key="7">
    <source>
        <dbReference type="PROSITE-ProRule" id="PRU10099"/>
    </source>
</evidence>
<evidence type="ECO:0000313" key="12">
    <source>
        <dbReference type="EMBL" id="KAK7750634.1"/>
    </source>
</evidence>
<dbReference type="SMART" id="SM00870">
    <property type="entry name" value="Asparaginase"/>
    <property type="match status" value="1"/>
</dbReference>
<dbReference type="AlphaFoldDB" id="A0AAN9YQR2"/>
<feature type="binding site" evidence="6">
    <location>
        <position position="73"/>
    </location>
    <ligand>
        <name>substrate</name>
    </ligand>
</feature>
<proteinExistence type="inferred from homology"/>
<evidence type="ECO:0000259" key="10">
    <source>
        <dbReference type="Pfam" id="PF00710"/>
    </source>
</evidence>
<dbReference type="PROSITE" id="PS51732">
    <property type="entry name" value="ASN_GLN_ASE_3"/>
    <property type="match status" value="1"/>
</dbReference>
<dbReference type="PIRSF" id="PIRSF001220">
    <property type="entry name" value="L-ASNase_gatD"/>
    <property type="match status" value="1"/>
</dbReference>
<dbReference type="PANTHER" id="PTHR11707:SF28">
    <property type="entry name" value="60 KDA LYSOPHOSPHOLIPASE"/>
    <property type="match status" value="1"/>
</dbReference>
<evidence type="ECO:0000256" key="2">
    <source>
        <dbReference type="ARBA" id="ARBA00012920"/>
    </source>
</evidence>
<dbReference type="PROSITE" id="PS00917">
    <property type="entry name" value="ASN_GLN_ASE_2"/>
    <property type="match status" value="1"/>
</dbReference>
<dbReference type="Gene3D" id="3.40.50.40">
    <property type="match status" value="1"/>
</dbReference>
<dbReference type="InterPro" id="IPR036152">
    <property type="entry name" value="Asp/glu_Ase-like_sf"/>
</dbReference>
<dbReference type="PANTHER" id="PTHR11707">
    <property type="entry name" value="L-ASPARAGINASE"/>
    <property type="match status" value="1"/>
</dbReference>
<dbReference type="InterPro" id="IPR006034">
    <property type="entry name" value="Asparaginase/glutaminase-like"/>
</dbReference>
<evidence type="ECO:0000256" key="5">
    <source>
        <dbReference type="PIRSR" id="PIRSR001220-1"/>
    </source>
</evidence>
<dbReference type="NCBIfam" id="TIGR00520">
    <property type="entry name" value="asnASE_II"/>
    <property type="match status" value="1"/>
</dbReference>
<keyword evidence="3" id="KW-0378">Hydrolase</keyword>
<organism evidence="12 13">
    <name type="scientific">Diatrype stigma</name>
    <dbReference type="NCBI Taxonomy" id="117547"/>
    <lineage>
        <taxon>Eukaryota</taxon>
        <taxon>Fungi</taxon>
        <taxon>Dikarya</taxon>
        <taxon>Ascomycota</taxon>
        <taxon>Pezizomycotina</taxon>
        <taxon>Sordariomycetes</taxon>
        <taxon>Xylariomycetidae</taxon>
        <taxon>Xylariales</taxon>
        <taxon>Diatrypaceae</taxon>
        <taxon>Diatrype</taxon>
    </lineage>
</organism>
<dbReference type="InterPro" id="IPR027473">
    <property type="entry name" value="L-asparaginase_C"/>
</dbReference>
<evidence type="ECO:0000313" key="13">
    <source>
        <dbReference type="Proteomes" id="UP001320420"/>
    </source>
</evidence>
<accession>A0AAN9YQR2</accession>
<feature type="active site" evidence="8">
    <location>
        <position position="106"/>
    </location>
</feature>
<dbReference type="EMBL" id="JAKJXP020000061">
    <property type="protein sequence ID" value="KAK7750634.1"/>
    <property type="molecule type" value="Genomic_DNA"/>
</dbReference>
<dbReference type="FunFam" id="3.40.50.1170:FF:000001">
    <property type="entry name" value="L-asparaginase 2"/>
    <property type="match status" value="1"/>
</dbReference>
<feature type="active site" evidence="7">
    <location>
        <position position="27"/>
    </location>
</feature>
<evidence type="ECO:0000259" key="11">
    <source>
        <dbReference type="Pfam" id="PF17763"/>
    </source>
</evidence>
<feature type="domain" description="L-asparaginase N-terminal" evidence="10">
    <location>
        <begin position="18"/>
        <end position="206"/>
    </location>
</feature>
<dbReference type="SUPFAM" id="SSF53774">
    <property type="entry name" value="Glutaminase/Asparaginase"/>
    <property type="match status" value="1"/>
</dbReference>
<reference evidence="12 13" key="1">
    <citation type="submission" date="2024-02" db="EMBL/GenBank/DDBJ databases">
        <title>De novo assembly and annotation of 12 fungi associated with fruit tree decline syndrome in Ontario, Canada.</title>
        <authorList>
            <person name="Sulman M."/>
            <person name="Ellouze W."/>
            <person name="Ilyukhin E."/>
        </authorList>
    </citation>
    <scope>NUCLEOTIDE SEQUENCE [LARGE SCALE GENOMIC DNA]</scope>
    <source>
        <strain evidence="12 13">M11/M66-122</strain>
    </source>
</reference>